<dbReference type="CDD" id="cd01949">
    <property type="entry name" value="GGDEF"/>
    <property type="match status" value="1"/>
</dbReference>
<dbReference type="PROSITE" id="PS50887">
    <property type="entry name" value="GGDEF"/>
    <property type="match status" value="1"/>
</dbReference>
<dbReference type="PROSITE" id="PS50113">
    <property type="entry name" value="PAC"/>
    <property type="match status" value="1"/>
</dbReference>
<dbReference type="EMBL" id="BSNT01000071">
    <property type="protein sequence ID" value="GLQ60559.1"/>
    <property type="molecule type" value="Genomic_DNA"/>
</dbReference>
<dbReference type="Proteomes" id="UP001156613">
    <property type="component" value="Unassembled WGS sequence"/>
</dbReference>
<evidence type="ECO:0008006" key="5">
    <source>
        <dbReference type="Google" id="ProtNLM"/>
    </source>
</evidence>
<dbReference type="PANTHER" id="PTHR44757:SF2">
    <property type="entry name" value="BIOFILM ARCHITECTURE MAINTENANCE PROTEIN MBAA"/>
    <property type="match status" value="1"/>
</dbReference>
<feature type="domain" description="GGDEF" evidence="2">
    <location>
        <begin position="172"/>
        <end position="305"/>
    </location>
</feature>
<dbReference type="SMART" id="SM00267">
    <property type="entry name" value="GGDEF"/>
    <property type="match status" value="1"/>
</dbReference>
<dbReference type="SUPFAM" id="SSF55785">
    <property type="entry name" value="PYP-like sensor domain (PAS domain)"/>
    <property type="match status" value="1"/>
</dbReference>
<dbReference type="SUPFAM" id="SSF55073">
    <property type="entry name" value="Nucleotide cyclase"/>
    <property type="match status" value="1"/>
</dbReference>
<keyword evidence="4" id="KW-1185">Reference proteome</keyword>
<dbReference type="RefSeq" id="WP_062504226.1">
    <property type="nucleotide sequence ID" value="NZ_BEWO01000011.1"/>
</dbReference>
<dbReference type="InterPro" id="IPR035965">
    <property type="entry name" value="PAS-like_dom_sf"/>
</dbReference>
<name>A0ABQ5WLE5_GLUJA</name>
<dbReference type="InterPro" id="IPR052155">
    <property type="entry name" value="Biofilm_reg_signaling"/>
</dbReference>
<dbReference type="NCBIfam" id="TIGR00229">
    <property type="entry name" value="sensory_box"/>
    <property type="match status" value="1"/>
</dbReference>
<dbReference type="Gene3D" id="3.30.70.270">
    <property type="match status" value="1"/>
</dbReference>
<dbReference type="InterPro" id="IPR000700">
    <property type="entry name" value="PAS-assoc_C"/>
</dbReference>
<dbReference type="InterPro" id="IPR000014">
    <property type="entry name" value="PAS"/>
</dbReference>
<organism evidence="3 4">
    <name type="scientific">Gluconobacter japonicus</name>
    <dbReference type="NCBI Taxonomy" id="376620"/>
    <lineage>
        <taxon>Bacteria</taxon>
        <taxon>Pseudomonadati</taxon>
        <taxon>Pseudomonadota</taxon>
        <taxon>Alphaproteobacteria</taxon>
        <taxon>Acetobacterales</taxon>
        <taxon>Acetobacteraceae</taxon>
        <taxon>Gluconobacter</taxon>
    </lineage>
</organism>
<dbReference type="Gene3D" id="3.30.450.20">
    <property type="entry name" value="PAS domain"/>
    <property type="match status" value="1"/>
</dbReference>
<evidence type="ECO:0000259" key="1">
    <source>
        <dbReference type="PROSITE" id="PS50113"/>
    </source>
</evidence>
<dbReference type="Pfam" id="PF00990">
    <property type="entry name" value="GGDEF"/>
    <property type="match status" value="1"/>
</dbReference>
<dbReference type="InterPro" id="IPR029787">
    <property type="entry name" value="Nucleotide_cyclase"/>
</dbReference>
<evidence type="ECO:0000259" key="2">
    <source>
        <dbReference type="PROSITE" id="PS50887"/>
    </source>
</evidence>
<proteinExistence type="predicted"/>
<gene>
    <name evidence="3" type="ORF">GCM10010937_23620</name>
</gene>
<evidence type="ECO:0000313" key="3">
    <source>
        <dbReference type="EMBL" id="GLQ60559.1"/>
    </source>
</evidence>
<dbReference type="Pfam" id="PF08448">
    <property type="entry name" value="PAS_4"/>
    <property type="match status" value="1"/>
</dbReference>
<dbReference type="NCBIfam" id="TIGR00254">
    <property type="entry name" value="GGDEF"/>
    <property type="match status" value="1"/>
</dbReference>
<comment type="caution">
    <text evidence="3">The sequence shown here is derived from an EMBL/GenBank/DDBJ whole genome shotgun (WGS) entry which is preliminary data.</text>
</comment>
<dbReference type="InterPro" id="IPR043128">
    <property type="entry name" value="Rev_trsase/Diguanyl_cyclase"/>
</dbReference>
<dbReference type="InterPro" id="IPR000160">
    <property type="entry name" value="GGDEF_dom"/>
</dbReference>
<dbReference type="PANTHER" id="PTHR44757">
    <property type="entry name" value="DIGUANYLATE CYCLASE DGCP"/>
    <property type="match status" value="1"/>
</dbReference>
<accession>A0ABQ5WLE5</accession>
<sequence>MKKNSSHEHDLQLRQDLDRLTLMLDASVDCIKLLSCDGTLLRMNRSGCEALGLEHGKTAFGMKWLELLPQDIRARGRRALSRARQGFKASFSGRSELPGQKTVYWDNILTPVMGADGAIIAILCLSRDVTRQREAERKLRIASENDALTGLPNRRMFKKHSALMLRKRSRGEEVGLLLLDVDYFKQINDAFGHDAGDFVLKAIAARLESVRLPTECIARLGGDEFALLARKTSNELALEQIGARIHASLEEPVHYRGRIFQIGLSIGGAISSSRLKEISTLFKASDTALYQVKSSGRGGLIIFSENPREYGLESSAGVLRA</sequence>
<evidence type="ECO:0000313" key="4">
    <source>
        <dbReference type="Proteomes" id="UP001156613"/>
    </source>
</evidence>
<reference evidence="4" key="1">
    <citation type="journal article" date="2019" name="Int. J. Syst. Evol. Microbiol.">
        <title>The Global Catalogue of Microorganisms (GCM) 10K type strain sequencing project: providing services to taxonomists for standard genome sequencing and annotation.</title>
        <authorList>
            <consortium name="The Broad Institute Genomics Platform"/>
            <consortium name="The Broad Institute Genome Sequencing Center for Infectious Disease"/>
            <person name="Wu L."/>
            <person name="Ma J."/>
        </authorList>
    </citation>
    <scope>NUCLEOTIDE SEQUENCE [LARGE SCALE GENOMIC DNA]</scope>
    <source>
        <strain evidence="4">NBRC 3271</strain>
    </source>
</reference>
<dbReference type="InterPro" id="IPR013656">
    <property type="entry name" value="PAS_4"/>
</dbReference>
<protein>
    <recommendedName>
        <fullName evidence="5">Diguanylate cyclase</fullName>
    </recommendedName>
</protein>
<feature type="domain" description="PAC" evidence="1">
    <location>
        <begin position="89"/>
        <end position="141"/>
    </location>
</feature>